<dbReference type="InterPro" id="IPR016032">
    <property type="entry name" value="Sig_transdc_resp-reg_C-effctor"/>
</dbReference>
<evidence type="ECO:0000259" key="3">
    <source>
        <dbReference type="PROSITE" id="PS50043"/>
    </source>
</evidence>
<proteinExistence type="predicted"/>
<feature type="domain" description="HTH luxR-type" evidence="3">
    <location>
        <begin position="3"/>
        <end position="68"/>
    </location>
</feature>
<protein>
    <submittedName>
        <fullName evidence="4">Response regulator transcription factor</fullName>
    </submittedName>
</protein>
<dbReference type="SUPFAM" id="SSF46894">
    <property type="entry name" value="C-terminal effector domain of the bipartite response regulators"/>
    <property type="match status" value="1"/>
</dbReference>
<organism evidence="4 5">
    <name type="scientific">Streptomyces kaempferi</name>
    <dbReference type="NCBI Taxonomy" id="333725"/>
    <lineage>
        <taxon>Bacteria</taxon>
        <taxon>Bacillati</taxon>
        <taxon>Actinomycetota</taxon>
        <taxon>Actinomycetes</taxon>
        <taxon>Kitasatosporales</taxon>
        <taxon>Streptomycetaceae</taxon>
        <taxon>Streptomyces</taxon>
    </lineage>
</organism>
<dbReference type="InterPro" id="IPR000792">
    <property type="entry name" value="Tscrpt_reg_LuxR_C"/>
</dbReference>
<dbReference type="PANTHER" id="PTHR43214">
    <property type="entry name" value="TWO-COMPONENT RESPONSE REGULATOR"/>
    <property type="match status" value="1"/>
</dbReference>
<feature type="compositionally biased region" description="Polar residues" evidence="2">
    <location>
        <begin position="139"/>
        <end position="148"/>
    </location>
</feature>
<comment type="caution">
    <text evidence="4">The sequence shown here is derived from an EMBL/GenBank/DDBJ whole genome shotgun (WGS) entry which is preliminary data.</text>
</comment>
<dbReference type="EMBL" id="JBHTMM010000277">
    <property type="protein sequence ID" value="MFD1313810.1"/>
    <property type="molecule type" value="Genomic_DNA"/>
</dbReference>
<name>A0ABW3XYQ3_9ACTN</name>
<dbReference type="PRINTS" id="PR00038">
    <property type="entry name" value="HTHLUXR"/>
</dbReference>
<accession>A0ABW3XYQ3</accession>
<keyword evidence="1" id="KW-0238">DNA-binding</keyword>
<evidence type="ECO:0000256" key="2">
    <source>
        <dbReference type="SAM" id="MobiDB-lite"/>
    </source>
</evidence>
<dbReference type="InterPro" id="IPR039420">
    <property type="entry name" value="WalR-like"/>
</dbReference>
<feature type="region of interest" description="Disordered" evidence="2">
    <location>
        <begin position="102"/>
        <end position="156"/>
    </location>
</feature>
<keyword evidence="5" id="KW-1185">Reference proteome</keyword>
<sequence length="156" mass="17162">MRSSRPGAPLVTREVQILKAIADGGTYTEIAADLQLAHASVKNYAHSAIKKLGARSQAHAVHLAWESGLFRRERHGDHAGFAAHRYRDEEPCDDCWAGERAYRAGRRQKRRQEPPSARRGARGRSQVVRAVRGGDRPSEASQSPQEGQAVTEETAA</sequence>
<evidence type="ECO:0000256" key="1">
    <source>
        <dbReference type="ARBA" id="ARBA00023125"/>
    </source>
</evidence>
<dbReference type="PANTHER" id="PTHR43214:SF42">
    <property type="entry name" value="TRANSCRIPTIONAL REGULATORY PROTEIN DESR"/>
    <property type="match status" value="1"/>
</dbReference>
<dbReference type="Proteomes" id="UP001597058">
    <property type="component" value="Unassembled WGS sequence"/>
</dbReference>
<evidence type="ECO:0000313" key="5">
    <source>
        <dbReference type="Proteomes" id="UP001597058"/>
    </source>
</evidence>
<evidence type="ECO:0000313" key="4">
    <source>
        <dbReference type="EMBL" id="MFD1313810.1"/>
    </source>
</evidence>
<dbReference type="PROSITE" id="PS50043">
    <property type="entry name" value="HTH_LUXR_2"/>
    <property type="match status" value="1"/>
</dbReference>
<dbReference type="Pfam" id="PF00196">
    <property type="entry name" value="GerE"/>
    <property type="match status" value="1"/>
</dbReference>
<dbReference type="InterPro" id="IPR036388">
    <property type="entry name" value="WH-like_DNA-bd_sf"/>
</dbReference>
<dbReference type="PROSITE" id="PS00622">
    <property type="entry name" value="HTH_LUXR_1"/>
    <property type="match status" value="1"/>
</dbReference>
<reference evidence="5" key="1">
    <citation type="journal article" date="2019" name="Int. J. Syst. Evol. Microbiol.">
        <title>The Global Catalogue of Microorganisms (GCM) 10K type strain sequencing project: providing services to taxonomists for standard genome sequencing and annotation.</title>
        <authorList>
            <consortium name="The Broad Institute Genomics Platform"/>
            <consortium name="The Broad Institute Genome Sequencing Center for Infectious Disease"/>
            <person name="Wu L."/>
            <person name="Ma J."/>
        </authorList>
    </citation>
    <scope>NUCLEOTIDE SEQUENCE [LARGE SCALE GENOMIC DNA]</scope>
    <source>
        <strain evidence="5">CGMCC 4.7020</strain>
    </source>
</reference>
<gene>
    <name evidence="4" type="ORF">ACFQ5X_50200</name>
</gene>
<dbReference type="RefSeq" id="WP_381239503.1">
    <property type="nucleotide sequence ID" value="NZ_JBHSKH010000073.1"/>
</dbReference>
<dbReference type="SMART" id="SM00421">
    <property type="entry name" value="HTH_LUXR"/>
    <property type="match status" value="1"/>
</dbReference>
<dbReference type="Gene3D" id="1.10.10.10">
    <property type="entry name" value="Winged helix-like DNA-binding domain superfamily/Winged helix DNA-binding domain"/>
    <property type="match status" value="1"/>
</dbReference>
<dbReference type="CDD" id="cd06170">
    <property type="entry name" value="LuxR_C_like"/>
    <property type="match status" value="1"/>
</dbReference>